<feature type="region of interest" description="Disordered" evidence="1">
    <location>
        <begin position="39"/>
        <end position="61"/>
    </location>
</feature>
<evidence type="ECO:0000256" key="1">
    <source>
        <dbReference type="SAM" id="MobiDB-lite"/>
    </source>
</evidence>
<protein>
    <submittedName>
        <fullName evidence="3">Uncharacterized protein</fullName>
    </submittedName>
</protein>
<sequence length="482" mass="52951">MSMSSTTLSVLGFALNSWLEGSAQLRNTLISNALGFNRRPDSVSRPSISSSAPSNPNNRQVGEVPLSYRLTRWLRKPERDLDEFEKTAMGLIDVTTSFILLKALGSGPLLPFILNPLTVVLPLPQRLSIDSVLWSRVVLTTFALCCIHEAERVSVSTFITAWRKFLREKDGIHIENVIARGDDIIRPPPNADDDNDEEHDECLICSGVGYDAPLSDSISSLTSVNIPSLGPLEAFCVTAPQKHVMHRGCFLAWSKAYVEQRPIHPVPVVIVRREGLDQHQRQQGGTTNTVVGEKEYLRAAAIMSASGLEHTTHMLRVTSMDDIWVSDIRRGVYYDEVDLNVDDVDANTNNSIPNVNANISHFTLHNTSSPGSTAQNAILATLLTKAPPCPGCRSAVQLRFTLPPPSPLPSTSSSSSSITPTTTPHIPASLTQAARAWIKCWRQLVTGRTILVKMATQIMFVAALVSMMKARTGKGRKVWMLR</sequence>
<dbReference type="Proteomes" id="UP000294933">
    <property type="component" value="Unassembled WGS sequence"/>
</dbReference>
<reference evidence="3 4" key="1">
    <citation type="submission" date="2018-06" db="EMBL/GenBank/DDBJ databases">
        <title>A transcriptomic atlas of mushroom development highlights an independent origin of complex multicellularity.</title>
        <authorList>
            <consortium name="DOE Joint Genome Institute"/>
            <person name="Krizsan K."/>
            <person name="Almasi E."/>
            <person name="Merenyi Z."/>
            <person name="Sahu N."/>
            <person name="Viragh M."/>
            <person name="Koszo T."/>
            <person name="Mondo S."/>
            <person name="Kiss B."/>
            <person name="Balint B."/>
            <person name="Kues U."/>
            <person name="Barry K."/>
            <person name="Hegedus J.C."/>
            <person name="Henrissat B."/>
            <person name="Johnson J."/>
            <person name="Lipzen A."/>
            <person name="Ohm R."/>
            <person name="Nagy I."/>
            <person name="Pangilinan J."/>
            <person name="Yan J."/>
            <person name="Xiong Y."/>
            <person name="Grigoriev I.V."/>
            <person name="Hibbett D.S."/>
            <person name="Nagy L.G."/>
        </authorList>
    </citation>
    <scope>NUCLEOTIDE SEQUENCE [LARGE SCALE GENOMIC DNA]</scope>
    <source>
        <strain evidence="3 4">SZMC22713</strain>
    </source>
</reference>
<dbReference type="OrthoDB" id="3243505at2759"/>
<gene>
    <name evidence="3" type="ORF">BD410DRAFT_836230</name>
</gene>
<feature type="region of interest" description="Disordered" evidence="1">
    <location>
        <begin position="403"/>
        <end position="424"/>
    </location>
</feature>
<organism evidence="3 4">
    <name type="scientific">Rickenella mellea</name>
    <dbReference type="NCBI Taxonomy" id="50990"/>
    <lineage>
        <taxon>Eukaryota</taxon>
        <taxon>Fungi</taxon>
        <taxon>Dikarya</taxon>
        <taxon>Basidiomycota</taxon>
        <taxon>Agaricomycotina</taxon>
        <taxon>Agaricomycetes</taxon>
        <taxon>Hymenochaetales</taxon>
        <taxon>Rickenellaceae</taxon>
        <taxon>Rickenella</taxon>
    </lineage>
</organism>
<keyword evidence="4" id="KW-1185">Reference proteome</keyword>
<feature type="compositionally biased region" description="Low complexity" evidence="1">
    <location>
        <begin position="43"/>
        <end position="59"/>
    </location>
</feature>
<keyword evidence="2" id="KW-1133">Transmembrane helix</keyword>
<evidence type="ECO:0000313" key="4">
    <source>
        <dbReference type="Proteomes" id="UP000294933"/>
    </source>
</evidence>
<evidence type="ECO:0000313" key="3">
    <source>
        <dbReference type="EMBL" id="TDL27167.1"/>
    </source>
</evidence>
<accession>A0A4Y7QHP1</accession>
<keyword evidence="2" id="KW-0812">Transmembrane</keyword>
<dbReference type="VEuPathDB" id="FungiDB:BD410DRAFT_836230"/>
<feature type="transmembrane region" description="Helical" evidence="2">
    <location>
        <begin position="450"/>
        <end position="468"/>
    </location>
</feature>
<feature type="compositionally biased region" description="Low complexity" evidence="1">
    <location>
        <begin position="409"/>
        <end position="424"/>
    </location>
</feature>
<dbReference type="AlphaFoldDB" id="A0A4Y7QHP1"/>
<proteinExistence type="predicted"/>
<name>A0A4Y7QHP1_9AGAM</name>
<evidence type="ECO:0000256" key="2">
    <source>
        <dbReference type="SAM" id="Phobius"/>
    </source>
</evidence>
<keyword evidence="2" id="KW-0472">Membrane</keyword>
<dbReference type="EMBL" id="ML170160">
    <property type="protein sequence ID" value="TDL27167.1"/>
    <property type="molecule type" value="Genomic_DNA"/>
</dbReference>